<keyword evidence="2" id="KW-1185">Reference proteome</keyword>
<dbReference type="EMBL" id="BLXT01007807">
    <property type="protein sequence ID" value="GFO42638.1"/>
    <property type="molecule type" value="Genomic_DNA"/>
</dbReference>
<protein>
    <submittedName>
        <fullName evidence="1">Yqci/ycgg family protein</fullName>
    </submittedName>
</protein>
<reference evidence="1 2" key="1">
    <citation type="journal article" date="2021" name="Elife">
        <title>Chloroplast acquisition without the gene transfer in kleptoplastic sea slugs, Plakobranchus ocellatus.</title>
        <authorList>
            <person name="Maeda T."/>
            <person name="Takahashi S."/>
            <person name="Yoshida T."/>
            <person name="Shimamura S."/>
            <person name="Takaki Y."/>
            <person name="Nagai Y."/>
            <person name="Toyoda A."/>
            <person name="Suzuki Y."/>
            <person name="Arimoto A."/>
            <person name="Ishii H."/>
            <person name="Satoh N."/>
            <person name="Nishiyama T."/>
            <person name="Hasebe M."/>
            <person name="Maruyama T."/>
            <person name="Minagawa J."/>
            <person name="Obokata J."/>
            <person name="Shigenobu S."/>
        </authorList>
    </citation>
    <scope>NUCLEOTIDE SEQUENCE [LARGE SCALE GENOMIC DNA]</scope>
</reference>
<organism evidence="1 2">
    <name type="scientific">Plakobranchus ocellatus</name>
    <dbReference type="NCBI Taxonomy" id="259542"/>
    <lineage>
        <taxon>Eukaryota</taxon>
        <taxon>Metazoa</taxon>
        <taxon>Spiralia</taxon>
        <taxon>Lophotrochozoa</taxon>
        <taxon>Mollusca</taxon>
        <taxon>Gastropoda</taxon>
        <taxon>Heterobranchia</taxon>
        <taxon>Euthyneura</taxon>
        <taxon>Panpulmonata</taxon>
        <taxon>Sacoglossa</taxon>
        <taxon>Placobranchoidea</taxon>
        <taxon>Plakobranchidae</taxon>
        <taxon>Plakobranchus</taxon>
    </lineage>
</organism>
<dbReference type="Proteomes" id="UP000735302">
    <property type="component" value="Unassembled WGS sequence"/>
</dbReference>
<sequence length="340" mass="39358">MLLSSLSKCTYLRLTQLLVVLFTLSSCLSVSVSVNWTTIIGFTILAGTYLIAFSLKTPEPGFDSSNPYKGKKGKGFLTKEAERRINQLIADLVVYDAGLVKSLKRFDVIKRRTECIFAKRSRLWGSMDYDQTFSLERNIERLIPTFYKFTLAFQDLGLDAFLVELPATPYGADIKTFSDAVRCVLLTLRTADIQRQMQQLREQSTRLDPTYVENKMRFLKAEDTRRWDRPSWVFEFNKVTFFLTSFAPFYPETNSRYSFGADHCYILFQPEISFAIHDLPPDVAETNWDCPVTVRDKVRVAFHEAGREYQPPLVTRLPMVYDIVKPVDQYDSPIQWWNVS</sequence>
<gene>
    <name evidence="1" type="ORF">PoB_006914300</name>
</gene>
<evidence type="ECO:0000313" key="2">
    <source>
        <dbReference type="Proteomes" id="UP000735302"/>
    </source>
</evidence>
<name>A0AAV4DEZ4_9GAST</name>
<accession>A0AAV4DEZ4</accession>
<proteinExistence type="predicted"/>
<evidence type="ECO:0000313" key="1">
    <source>
        <dbReference type="EMBL" id="GFO42638.1"/>
    </source>
</evidence>
<comment type="caution">
    <text evidence="1">The sequence shown here is derived from an EMBL/GenBank/DDBJ whole genome shotgun (WGS) entry which is preliminary data.</text>
</comment>
<dbReference type="AlphaFoldDB" id="A0AAV4DEZ4"/>